<accession>A0ABT8PJE7</accession>
<dbReference type="Proteomes" id="UP001171606">
    <property type="component" value="Unassembled WGS sequence"/>
</dbReference>
<dbReference type="RefSeq" id="WP_301756937.1">
    <property type="nucleotide sequence ID" value="NZ_JAUJSQ010000013.1"/>
</dbReference>
<evidence type="ECO:0000313" key="2">
    <source>
        <dbReference type="Proteomes" id="UP001171606"/>
    </source>
</evidence>
<organism evidence="1 2">
    <name type="scientific">Burkholderia metallica</name>
    <dbReference type="NCBI Taxonomy" id="488729"/>
    <lineage>
        <taxon>Bacteria</taxon>
        <taxon>Pseudomonadati</taxon>
        <taxon>Pseudomonadota</taxon>
        <taxon>Betaproteobacteria</taxon>
        <taxon>Burkholderiales</taxon>
        <taxon>Burkholderiaceae</taxon>
        <taxon>Burkholderia</taxon>
        <taxon>Burkholderia cepacia complex</taxon>
    </lineage>
</organism>
<proteinExistence type="predicted"/>
<keyword evidence="2" id="KW-1185">Reference proteome</keyword>
<gene>
    <name evidence="1" type="ORF">QZM52_27305</name>
</gene>
<reference evidence="1" key="1">
    <citation type="submission" date="2023-07" db="EMBL/GenBank/DDBJ databases">
        <title>A collection of bacterial strains from the Burkholderia cepacia Research Laboratory and Repository.</title>
        <authorList>
            <person name="Lipuma J."/>
            <person name="Spilker T."/>
            <person name="Caverly L."/>
        </authorList>
    </citation>
    <scope>NUCLEOTIDE SEQUENCE</scope>
    <source>
        <strain evidence="1">AU42020</strain>
    </source>
</reference>
<evidence type="ECO:0000313" key="1">
    <source>
        <dbReference type="EMBL" id="MDN7934986.1"/>
    </source>
</evidence>
<protein>
    <submittedName>
        <fullName evidence="1">Uncharacterized protein</fullName>
    </submittedName>
</protein>
<sequence>MKRQTRCGARRDRPIGRLRAAIDVERNGIDAAQNRQRETQHFAGVAPFRHVQRAFFARAAVSGPAAVRRTVDDDRQ</sequence>
<dbReference type="EMBL" id="JAUJSQ010000013">
    <property type="protein sequence ID" value="MDN7934986.1"/>
    <property type="molecule type" value="Genomic_DNA"/>
</dbReference>
<comment type="caution">
    <text evidence="1">The sequence shown here is derived from an EMBL/GenBank/DDBJ whole genome shotgun (WGS) entry which is preliminary data.</text>
</comment>
<name>A0ABT8PJE7_9BURK</name>